<evidence type="ECO:0000256" key="2">
    <source>
        <dbReference type="ARBA" id="ARBA00022490"/>
    </source>
</evidence>
<protein>
    <recommendedName>
        <fullName evidence="6 7">D,D-heptose 1,7-bisphosphate phosphatase</fullName>
        <ecNumber evidence="7">3.1.3.-</ecNumber>
    </recommendedName>
</protein>
<evidence type="ECO:0000256" key="1">
    <source>
        <dbReference type="ARBA" id="ARBA00004496"/>
    </source>
</evidence>
<dbReference type="NCBIfam" id="TIGR01662">
    <property type="entry name" value="HAD-SF-IIIA"/>
    <property type="match status" value="1"/>
</dbReference>
<dbReference type="RefSeq" id="WP_301590746.1">
    <property type="nucleotide sequence ID" value="NZ_JAPFQI010000010.1"/>
</dbReference>
<evidence type="ECO:0000256" key="4">
    <source>
        <dbReference type="ARBA" id="ARBA00022801"/>
    </source>
</evidence>
<dbReference type="Pfam" id="PF13242">
    <property type="entry name" value="Hydrolase_like"/>
    <property type="match status" value="1"/>
</dbReference>
<dbReference type="CDD" id="cd07503">
    <property type="entry name" value="HAD_HisB-N"/>
    <property type="match status" value="1"/>
</dbReference>
<evidence type="ECO:0000256" key="6">
    <source>
        <dbReference type="ARBA" id="ARBA00031828"/>
    </source>
</evidence>
<dbReference type="PANTHER" id="PTHR42891">
    <property type="entry name" value="D-GLYCERO-BETA-D-MANNO-HEPTOSE-1,7-BISPHOSPHATE 7-PHOSPHATASE"/>
    <property type="match status" value="1"/>
</dbReference>
<dbReference type="PANTHER" id="PTHR42891:SF1">
    <property type="entry name" value="D-GLYCERO-BETA-D-MANNO-HEPTOSE-1,7-BISPHOSPHATE 7-PHOSPHATASE"/>
    <property type="match status" value="1"/>
</dbReference>
<comment type="subcellular location">
    <subcellularLocation>
        <location evidence="1 7">Cytoplasm</location>
    </subcellularLocation>
</comment>
<dbReference type="InterPro" id="IPR006543">
    <property type="entry name" value="Histidinol-phos"/>
</dbReference>
<gene>
    <name evidence="8" type="ORF">OF850_13575</name>
</gene>
<keyword evidence="3" id="KW-0479">Metal-binding</keyword>
<dbReference type="Proteomes" id="UP001526430">
    <property type="component" value="Unassembled WGS sequence"/>
</dbReference>
<comment type="similarity">
    <text evidence="7">Belongs to the gmhB family.</text>
</comment>
<proteinExistence type="inferred from homology"/>
<keyword evidence="4 7" id="KW-0378">Hydrolase</keyword>
<evidence type="ECO:0000256" key="5">
    <source>
        <dbReference type="ARBA" id="ARBA00023277"/>
    </source>
</evidence>
<dbReference type="InterPro" id="IPR004446">
    <property type="entry name" value="Heptose_bisP_phosphatase"/>
</dbReference>
<evidence type="ECO:0000256" key="3">
    <source>
        <dbReference type="ARBA" id="ARBA00022723"/>
    </source>
</evidence>
<evidence type="ECO:0000313" key="9">
    <source>
        <dbReference type="Proteomes" id="UP001526430"/>
    </source>
</evidence>
<dbReference type="InterPro" id="IPR006549">
    <property type="entry name" value="HAD-SF_hydro_IIIA"/>
</dbReference>
<dbReference type="NCBIfam" id="TIGR01656">
    <property type="entry name" value="Histidinol-ppas"/>
    <property type="match status" value="1"/>
</dbReference>
<sequence>MRPAAFLDRDGVLIEDTGYPHRPEEARLIPGALAGLRRLHEAGLAVCVVTNQAGVGRGLYGEADVARMHLWLRDLAREAGGRITAFAHCPHHPEAGQGHYRRDSERRKPGPGMILDLLRFFPLRREGSFMVGDRDTDLRAAAAAGIPGHLFPGGDLDEFVAGILGR</sequence>
<dbReference type="EC" id="3.1.3.-" evidence="7"/>
<keyword evidence="2 7" id="KW-0963">Cytoplasm</keyword>
<accession>A0ABT3NX03</accession>
<evidence type="ECO:0000256" key="7">
    <source>
        <dbReference type="PIRNR" id="PIRNR004682"/>
    </source>
</evidence>
<dbReference type="PIRSF" id="PIRSF004682">
    <property type="entry name" value="GmhB"/>
    <property type="match status" value="1"/>
</dbReference>
<evidence type="ECO:0000313" key="8">
    <source>
        <dbReference type="EMBL" id="MCW8086660.1"/>
    </source>
</evidence>
<keyword evidence="9" id="KW-1185">Reference proteome</keyword>
<name>A0ABT3NX03_9PROT</name>
<dbReference type="EMBL" id="JAPFQI010000010">
    <property type="protein sequence ID" value="MCW8086660.1"/>
    <property type="molecule type" value="Genomic_DNA"/>
</dbReference>
<keyword evidence="5 7" id="KW-0119">Carbohydrate metabolism</keyword>
<dbReference type="InterPro" id="IPR036412">
    <property type="entry name" value="HAD-like_sf"/>
</dbReference>
<dbReference type="SUPFAM" id="SSF56784">
    <property type="entry name" value="HAD-like"/>
    <property type="match status" value="1"/>
</dbReference>
<comment type="caution">
    <text evidence="8">The sequence shown here is derived from an EMBL/GenBank/DDBJ whole genome shotgun (WGS) entry which is preliminary data.</text>
</comment>
<dbReference type="GO" id="GO:0016787">
    <property type="term" value="F:hydrolase activity"/>
    <property type="evidence" value="ECO:0007669"/>
    <property type="project" value="UniProtKB-KW"/>
</dbReference>
<dbReference type="Gene3D" id="3.40.50.1000">
    <property type="entry name" value="HAD superfamily/HAD-like"/>
    <property type="match status" value="1"/>
</dbReference>
<dbReference type="InterPro" id="IPR023214">
    <property type="entry name" value="HAD_sf"/>
</dbReference>
<organism evidence="8 9">
    <name type="scientific">Sabulicella glaciei</name>
    <dbReference type="NCBI Taxonomy" id="2984948"/>
    <lineage>
        <taxon>Bacteria</taxon>
        <taxon>Pseudomonadati</taxon>
        <taxon>Pseudomonadota</taxon>
        <taxon>Alphaproteobacteria</taxon>
        <taxon>Acetobacterales</taxon>
        <taxon>Acetobacteraceae</taxon>
        <taxon>Sabulicella</taxon>
    </lineage>
</organism>
<reference evidence="8 9" key="1">
    <citation type="submission" date="2022-10" db="EMBL/GenBank/DDBJ databases">
        <title>Roseococcus glaciei nov., sp. nov., isolated from glacier.</title>
        <authorList>
            <person name="Liu Q."/>
            <person name="Xin Y.-H."/>
        </authorList>
    </citation>
    <scope>NUCLEOTIDE SEQUENCE [LARGE SCALE GENOMIC DNA]</scope>
    <source>
        <strain evidence="8 9">MDT2-1-1</strain>
    </source>
</reference>